<gene>
    <name evidence="1" type="ORF">JY500_07030</name>
</gene>
<dbReference type="EMBL" id="CP071060">
    <property type="protein sequence ID" value="QSI78373.1"/>
    <property type="molecule type" value="Genomic_DNA"/>
</dbReference>
<keyword evidence="2" id="KW-1185">Reference proteome</keyword>
<name>A0ABX7MCC5_9RHOO</name>
<evidence type="ECO:0008006" key="3">
    <source>
        <dbReference type="Google" id="ProtNLM"/>
    </source>
</evidence>
<dbReference type="RefSeq" id="WP_206255711.1">
    <property type="nucleotide sequence ID" value="NZ_CP071060.1"/>
</dbReference>
<reference evidence="1 2" key="1">
    <citation type="submission" date="2021-02" db="EMBL/GenBank/DDBJ databases">
        <title>Niveibacterium changnyeongensis HC41.</title>
        <authorList>
            <person name="Kang M."/>
        </authorList>
    </citation>
    <scope>NUCLEOTIDE SEQUENCE [LARGE SCALE GENOMIC DNA]</scope>
    <source>
        <strain evidence="1 2">HC41</strain>
    </source>
</reference>
<sequence length="295" mass="32602">MSVLIAETQPIRLANGRFRLASAGVCLEVDPNVGARVVSLRLGESEVLSQPHAHPDNYGSTFWDAPQAAWGWPPRVGLDSAPYESTVEGDALVCQSHVDASCGLSFNKRFVALPEEQGFAIRYRIRNHRAQAQRLAPWEVTRVPGGLSFYPGSDDPHVPPSALAVQRCERGFAWYAFEREQLAVGRKHFGVARDGWLAHVTPERLLFVKQFERVGAAQCAEGHAPIELWGQDGGVYIELENHGACVSLAPGAVLDYTVRWFVRPLPPKLELRAGNPALLREVEAALQLRRDERAN</sequence>
<protein>
    <recommendedName>
        <fullName evidence="3">DUF4380 domain-containing protein</fullName>
    </recommendedName>
</protein>
<dbReference type="Proteomes" id="UP000663570">
    <property type="component" value="Chromosome"/>
</dbReference>
<evidence type="ECO:0000313" key="2">
    <source>
        <dbReference type="Proteomes" id="UP000663570"/>
    </source>
</evidence>
<accession>A0ABX7MCC5</accession>
<organism evidence="1 2">
    <name type="scientific">Niveibacterium microcysteis</name>
    <dbReference type="NCBI Taxonomy" id="2811415"/>
    <lineage>
        <taxon>Bacteria</taxon>
        <taxon>Pseudomonadati</taxon>
        <taxon>Pseudomonadota</taxon>
        <taxon>Betaproteobacteria</taxon>
        <taxon>Rhodocyclales</taxon>
        <taxon>Rhodocyclaceae</taxon>
        <taxon>Niveibacterium</taxon>
    </lineage>
</organism>
<evidence type="ECO:0000313" key="1">
    <source>
        <dbReference type="EMBL" id="QSI78373.1"/>
    </source>
</evidence>
<proteinExistence type="predicted"/>